<dbReference type="PANTHER" id="PTHR43048:SF5">
    <property type="entry name" value="BLR5325 PROTEIN"/>
    <property type="match status" value="1"/>
</dbReference>
<evidence type="ECO:0000313" key="3">
    <source>
        <dbReference type="EMBL" id="AXB41408.1"/>
    </source>
</evidence>
<dbReference type="Proteomes" id="UP000250434">
    <property type="component" value="Chromosome"/>
</dbReference>
<dbReference type="PANTHER" id="PTHR43048">
    <property type="entry name" value="METHYLMALONYL-COA EPIMERASE"/>
    <property type="match status" value="1"/>
</dbReference>
<name>A0A344L034_9PSEU</name>
<dbReference type="GO" id="GO:0046872">
    <property type="term" value="F:metal ion binding"/>
    <property type="evidence" value="ECO:0007669"/>
    <property type="project" value="UniProtKB-KW"/>
</dbReference>
<dbReference type="GO" id="GO:0046491">
    <property type="term" value="P:L-methylmalonyl-CoA metabolic process"/>
    <property type="evidence" value="ECO:0007669"/>
    <property type="project" value="TreeGrafter"/>
</dbReference>
<dbReference type="KEGG" id="aab:A4R43_01775"/>
<evidence type="ECO:0000313" key="4">
    <source>
        <dbReference type="Proteomes" id="UP000250434"/>
    </source>
</evidence>
<dbReference type="InterPro" id="IPR029068">
    <property type="entry name" value="Glyas_Bleomycin-R_OHBP_Dase"/>
</dbReference>
<dbReference type="InterPro" id="IPR037523">
    <property type="entry name" value="VOC_core"/>
</dbReference>
<dbReference type="AlphaFoldDB" id="A0A344L034"/>
<dbReference type="RefSeq" id="WP_113690664.1">
    <property type="nucleotide sequence ID" value="NZ_CP015163.1"/>
</dbReference>
<protein>
    <submittedName>
        <fullName evidence="3">Glyoxalase</fullName>
    </submittedName>
</protein>
<dbReference type="CDD" id="cd08353">
    <property type="entry name" value="VOC_like"/>
    <property type="match status" value="1"/>
</dbReference>
<dbReference type="EMBL" id="CP015163">
    <property type="protein sequence ID" value="AXB41408.1"/>
    <property type="molecule type" value="Genomic_DNA"/>
</dbReference>
<dbReference type="Gene3D" id="3.10.180.10">
    <property type="entry name" value="2,3-Dihydroxybiphenyl 1,2-Dioxygenase, domain 1"/>
    <property type="match status" value="1"/>
</dbReference>
<dbReference type="GO" id="GO:0004493">
    <property type="term" value="F:methylmalonyl-CoA epimerase activity"/>
    <property type="evidence" value="ECO:0007669"/>
    <property type="project" value="TreeGrafter"/>
</dbReference>
<gene>
    <name evidence="3" type="ORF">A4R43_01775</name>
</gene>
<sequence length="152" mass="16135">MTFVRHFDHVGITVADLDAATAFFVGLGLEADRKMAVEGEFLDTVIGMTGARTEIVMLRPPGGGTTLELSSFTRPEHLPGSPAAPANELGLRNVAFEVHDLDAAVEHAAAEGYGLVGGIGEYEGAWRMAYVRGPEGIIVSLAERIGKQGNER</sequence>
<dbReference type="Pfam" id="PF13669">
    <property type="entry name" value="Glyoxalase_4"/>
    <property type="match status" value="1"/>
</dbReference>
<proteinExistence type="predicted"/>
<evidence type="ECO:0000259" key="2">
    <source>
        <dbReference type="PROSITE" id="PS51819"/>
    </source>
</evidence>
<accession>A0A344L034</accession>
<keyword evidence="1" id="KW-0479">Metal-binding</keyword>
<dbReference type="InterPro" id="IPR051785">
    <property type="entry name" value="MMCE/EMCE_epimerase"/>
</dbReference>
<dbReference type="PROSITE" id="PS51819">
    <property type="entry name" value="VOC"/>
    <property type="match status" value="1"/>
</dbReference>
<keyword evidence="4" id="KW-1185">Reference proteome</keyword>
<reference evidence="3 4" key="1">
    <citation type="submission" date="2016-04" db="EMBL/GenBank/DDBJ databases">
        <title>Complete genome sequence and analysis of deep-sea sediment isolate, Amycolatopsis sp. WP1.</title>
        <authorList>
            <person name="Wang H."/>
            <person name="Chen S."/>
            <person name="Wu Q."/>
        </authorList>
    </citation>
    <scope>NUCLEOTIDE SEQUENCE [LARGE SCALE GENOMIC DNA]</scope>
    <source>
        <strain evidence="3 4">WP1</strain>
    </source>
</reference>
<evidence type="ECO:0000256" key="1">
    <source>
        <dbReference type="ARBA" id="ARBA00022723"/>
    </source>
</evidence>
<dbReference type="SUPFAM" id="SSF54593">
    <property type="entry name" value="Glyoxalase/Bleomycin resistance protein/Dihydroxybiphenyl dioxygenase"/>
    <property type="match status" value="1"/>
</dbReference>
<dbReference type="OrthoDB" id="7187210at2"/>
<organism evidence="3 4">
    <name type="scientific">Amycolatopsis albispora</name>
    <dbReference type="NCBI Taxonomy" id="1804986"/>
    <lineage>
        <taxon>Bacteria</taxon>
        <taxon>Bacillati</taxon>
        <taxon>Actinomycetota</taxon>
        <taxon>Actinomycetes</taxon>
        <taxon>Pseudonocardiales</taxon>
        <taxon>Pseudonocardiaceae</taxon>
        <taxon>Amycolatopsis</taxon>
    </lineage>
</organism>
<feature type="domain" description="VOC" evidence="2">
    <location>
        <begin position="6"/>
        <end position="144"/>
    </location>
</feature>